<accession>A0A9Q1RMT2</accession>
<evidence type="ECO:0000313" key="2">
    <source>
        <dbReference type="EMBL" id="KAJ8563061.1"/>
    </source>
</evidence>
<dbReference type="AlphaFoldDB" id="A0A9Q1RMT2"/>
<dbReference type="GO" id="GO:0004103">
    <property type="term" value="F:choline kinase activity"/>
    <property type="evidence" value="ECO:0007669"/>
    <property type="project" value="TreeGrafter"/>
</dbReference>
<sequence length="441" mass="51590">MATNQEGSLEKDNLPEELVKILKSLALEWGDDVDHMDNDLEIVRLTNSFTNQIYRMKWPGKTQENNARSVLVRKYGERRDFFLDSEEEMKTFEWMSNHGYGPRLYGYFPDGRVEEFIHGRTLSQNDLWNPEISALVATKIKEFHMIDKPGSKSVILWMELRNMLSDAKRLCSPEIKNEFGLENLEEEIDILEKELSKDSNEIVFCHNDLRGDNMLFNEATKDLTLIDYEYACYNAAAYDLANHFCELAANYNSHHILDCSKYPSPEERQRFIRIYLSHKGHQPTEFEVEKFDVNVEKYTLANHLNFGLWAIISDVRSTNSNFDFLGFARTRFQQYQRDEEESDSSSLDKLLKEIDEFESEEEELANCGLGEEEYLKCEAPKDEEDNSNRVSVPEKFKSIAVEKLERPVEPRQRRNLVPYDDEDVDEEIDALKEEIADATRQ</sequence>
<dbReference type="InterPro" id="IPR011009">
    <property type="entry name" value="Kinase-like_dom_sf"/>
</dbReference>
<protein>
    <submittedName>
        <fullName evidence="2">Uncharacterized protein</fullName>
    </submittedName>
</protein>
<keyword evidence="3" id="KW-1185">Reference proteome</keyword>
<proteinExistence type="inferred from homology"/>
<dbReference type="Gene3D" id="3.30.200.20">
    <property type="entry name" value="Phosphorylase Kinase, domain 1"/>
    <property type="match status" value="1"/>
</dbReference>
<dbReference type="GO" id="GO:0005737">
    <property type="term" value="C:cytoplasm"/>
    <property type="evidence" value="ECO:0007669"/>
    <property type="project" value="TreeGrafter"/>
</dbReference>
<comment type="similarity">
    <text evidence="1">Belongs to the choline/ethanolamine kinase family.</text>
</comment>
<dbReference type="GO" id="GO:0004305">
    <property type="term" value="F:ethanolamine kinase activity"/>
    <property type="evidence" value="ECO:0007669"/>
    <property type="project" value="TreeGrafter"/>
</dbReference>
<dbReference type="EMBL" id="JAJAGQ010000005">
    <property type="protein sequence ID" value="KAJ8563061.1"/>
    <property type="molecule type" value="Genomic_DNA"/>
</dbReference>
<name>A0A9Q1RMT2_9SOLA</name>
<dbReference type="PANTHER" id="PTHR22603">
    <property type="entry name" value="CHOLINE/ETHANOALAMINE KINASE"/>
    <property type="match status" value="1"/>
</dbReference>
<dbReference type="OrthoDB" id="10267235at2759"/>
<gene>
    <name evidence="2" type="ORF">K7X08_031513</name>
</gene>
<dbReference type="Proteomes" id="UP001152561">
    <property type="component" value="Unassembled WGS sequence"/>
</dbReference>
<dbReference type="CDD" id="cd05157">
    <property type="entry name" value="ETNK_euk"/>
    <property type="match status" value="1"/>
</dbReference>
<evidence type="ECO:0000313" key="3">
    <source>
        <dbReference type="Proteomes" id="UP001152561"/>
    </source>
</evidence>
<evidence type="ECO:0000256" key="1">
    <source>
        <dbReference type="ARBA" id="ARBA00038211"/>
    </source>
</evidence>
<dbReference type="Gene3D" id="3.90.1200.10">
    <property type="match status" value="1"/>
</dbReference>
<dbReference type="SUPFAM" id="SSF56112">
    <property type="entry name" value="Protein kinase-like (PK-like)"/>
    <property type="match status" value="1"/>
</dbReference>
<organism evidence="2 3">
    <name type="scientific">Anisodus acutangulus</name>
    <dbReference type="NCBI Taxonomy" id="402998"/>
    <lineage>
        <taxon>Eukaryota</taxon>
        <taxon>Viridiplantae</taxon>
        <taxon>Streptophyta</taxon>
        <taxon>Embryophyta</taxon>
        <taxon>Tracheophyta</taxon>
        <taxon>Spermatophyta</taxon>
        <taxon>Magnoliopsida</taxon>
        <taxon>eudicotyledons</taxon>
        <taxon>Gunneridae</taxon>
        <taxon>Pentapetalae</taxon>
        <taxon>asterids</taxon>
        <taxon>lamiids</taxon>
        <taxon>Solanales</taxon>
        <taxon>Solanaceae</taxon>
        <taxon>Solanoideae</taxon>
        <taxon>Hyoscyameae</taxon>
        <taxon>Anisodus</taxon>
    </lineage>
</organism>
<dbReference type="GO" id="GO:0006646">
    <property type="term" value="P:phosphatidylethanolamine biosynthetic process"/>
    <property type="evidence" value="ECO:0007669"/>
    <property type="project" value="TreeGrafter"/>
</dbReference>
<comment type="caution">
    <text evidence="2">The sequence shown here is derived from an EMBL/GenBank/DDBJ whole genome shotgun (WGS) entry which is preliminary data.</text>
</comment>
<dbReference type="Pfam" id="PF01633">
    <property type="entry name" value="Choline_kinase"/>
    <property type="match status" value="1"/>
</dbReference>
<reference evidence="3" key="1">
    <citation type="journal article" date="2023" name="Proc. Natl. Acad. Sci. U.S.A.">
        <title>Genomic and structural basis for evolution of tropane alkaloid biosynthesis.</title>
        <authorList>
            <person name="Wanga Y.-J."/>
            <person name="Taina T."/>
            <person name="Yua J.-Y."/>
            <person name="Lia J."/>
            <person name="Xua B."/>
            <person name="Chenc J."/>
            <person name="D'Auriad J.C."/>
            <person name="Huanga J.-P."/>
            <person name="Huanga S.-X."/>
        </authorList>
    </citation>
    <scope>NUCLEOTIDE SEQUENCE [LARGE SCALE GENOMIC DNA]</scope>
    <source>
        <strain evidence="3">cv. KIB-2019</strain>
    </source>
</reference>
<dbReference type="PANTHER" id="PTHR22603:SF93">
    <property type="entry name" value="RE24176P"/>
    <property type="match status" value="1"/>
</dbReference>